<feature type="compositionally biased region" description="Low complexity" evidence="5">
    <location>
        <begin position="433"/>
        <end position="442"/>
    </location>
</feature>
<feature type="compositionally biased region" description="Low complexity" evidence="5">
    <location>
        <begin position="29"/>
        <end position="40"/>
    </location>
</feature>
<evidence type="ECO:0000313" key="8">
    <source>
        <dbReference type="Proteomes" id="UP000799438"/>
    </source>
</evidence>
<reference evidence="7" key="1">
    <citation type="journal article" date="2020" name="Stud. Mycol.">
        <title>101 Dothideomycetes genomes: a test case for predicting lifestyles and emergence of pathogens.</title>
        <authorList>
            <person name="Haridas S."/>
            <person name="Albert R."/>
            <person name="Binder M."/>
            <person name="Bloem J."/>
            <person name="Labutti K."/>
            <person name="Salamov A."/>
            <person name="Andreopoulos B."/>
            <person name="Baker S."/>
            <person name="Barry K."/>
            <person name="Bills G."/>
            <person name="Bluhm B."/>
            <person name="Cannon C."/>
            <person name="Castanera R."/>
            <person name="Culley D."/>
            <person name="Daum C."/>
            <person name="Ezra D."/>
            <person name="Gonzalez J."/>
            <person name="Henrissat B."/>
            <person name="Kuo A."/>
            <person name="Liang C."/>
            <person name="Lipzen A."/>
            <person name="Lutzoni F."/>
            <person name="Magnuson J."/>
            <person name="Mondo S."/>
            <person name="Nolan M."/>
            <person name="Ohm R."/>
            <person name="Pangilinan J."/>
            <person name="Park H.-J."/>
            <person name="Ramirez L."/>
            <person name="Alfaro M."/>
            <person name="Sun H."/>
            <person name="Tritt A."/>
            <person name="Yoshinaga Y."/>
            <person name="Zwiers L.-H."/>
            <person name="Turgeon B."/>
            <person name="Goodwin S."/>
            <person name="Spatafora J."/>
            <person name="Crous P."/>
            <person name="Grigoriev I."/>
        </authorList>
    </citation>
    <scope>NUCLEOTIDE SEQUENCE</scope>
    <source>
        <strain evidence="7">CBS 121167</strain>
    </source>
</reference>
<dbReference type="Gene3D" id="3.30.70.330">
    <property type="match status" value="1"/>
</dbReference>
<accession>A0A6A6BE17</accession>
<feature type="compositionally biased region" description="Acidic residues" evidence="5">
    <location>
        <begin position="123"/>
        <end position="150"/>
    </location>
</feature>
<gene>
    <name evidence="7" type="ORF">K452DRAFT_318062</name>
</gene>
<name>A0A6A6BE17_9PEZI</name>
<dbReference type="RefSeq" id="XP_033398131.1">
    <property type="nucleotide sequence ID" value="XM_033544123.1"/>
</dbReference>
<feature type="domain" description="RRM" evidence="6">
    <location>
        <begin position="204"/>
        <end position="282"/>
    </location>
</feature>
<dbReference type="OrthoDB" id="21467at2759"/>
<comment type="subcellular location">
    <subcellularLocation>
        <location evidence="1">Nucleus</location>
        <location evidence="1">Nucleolus</location>
    </subcellularLocation>
</comment>
<evidence type="ECO:0000256" key="3">
    <source>
        <dbReference type="ARBA" id="ARBA00023242"/>
    </source>
</evidence>
<feature type="compositionally biased region" description="Basic and acidic residues" evidence="5">
    <location>
        <begin position="417"/>
        <end position="432"/>
    </location>
</feature>
<feature type="compositionally biased region" description="Basic and acidic residues" evidence="5">
    <location>
        <begin position="357"/>
        <end position="372"/>
    </location>
</feature>
<dbReference type="Proteomes" id="UP000799438">
    <property type="component" value="Unassembled WGS sequence"/>
</dbReference>
<protein>
    <recommendedName>
        <fullName evidence="6">RRM domain-containing protein</fullName>
    </recommendedName>
</protein>
<dbReference type="InterPro" id="IPR035979">
    <property type="entry name" value="RBD_domain_sf"/>
</dbReference>
<dbReference type="AlphaFoldDB" id="A0A6A6BE17"/>
<proteinExistence type="predicted"/>
<feature type="compositionally biased region" description="Low complexity" evidence="5">
    <location>
        <begin position="47"/>
        <end position="64"/>
    </location>
</feature>
<evidence type="ECO:0000256" key="5">
    <source>
        <dbReference type="SAM" id="MobiDB-lite"/>
    </source>
</evidence>
<feature type="region of interest" description="Disordered" evidence="5">
    <location>
        <begin position="350"/>
        <end position="452"/>
    </location>
</feature>
<feature type="compositionally biased region" description="Acidic residues" evidence="5">
    <location>
        <begin position="160"/>
        <end position="174"/>
    </location>
</feature>
<evidence type="ECO:0000256" key="2">
    <source>
        <dbReference type="ARBA" id="ARBA00022884"/>
    </source>
</evidence>
<sequence length="452" mass="50099">MAPETKNKKRKSGVTASSPSTKKLKKAEAPVAEEAPAPVKSTKKSKAAAPKAEAEPAVSAAAKSKSSRKRASDFFPTEEEETPAVETKSKKAKKAADAEEATPVKATKEKKSKKAKVEKEPTPVEEDEEELVAEEAEDNSDDDDDDEDDQTAALLKGFESDEDENEGEEEEGGVEMDKIPTLPNEKKLRKKLNKASGEDKSGPGVVYVGRIPHGFYEHQMRAYFSQFGNITRLRLSRNKKTGRSKHYAFVEFEHASVADIVAETMDKYLMFGHILQVRQIPAEQVHEKLFKGANKRFKPAPRNKMEGRRLRLALDRDGWDKRVTRESERRKKKEEKLRELGYEFEAPALKSASTVPTKDKALPAPAEEEKPKAIKQKAHKETSDEVTDVVVQKEPDAVTVTEKTTKKPKRKSNGAVETEKEVKVTKAKKETAKPAAKAAAKPAAKKAKKAKA</sequence>
<evidence type="ECO:0000259" key="6">
    <source>
        <dbReference type="PROSITE" id="PS50102"/>
    </source>
</evidence>
<evidence type="ECO:0000256" key="1">
    <source>
        <dbReference type="ARBA" id="ARBA00004604"/>
    </source>
</evidence>
<dbReference type="GO" id="GO:0003723">
    <property type="term" value="F:RNA binding"/>
    <property type="evidence" value="ECO:0007669"/>
    <property type="project" value="UniProtKB-UniRule"/>
</dbReference>
<keyword evidence="2 4" id="KW-0694">RNA-binding</keyword>
<dbReference type="InterPro" id="IPR012677">
    <property type="entry name" value="Nucleotide-bd_a/b_plait_sf"/>
</dbReference>
<keyword evidence="3" id="KW-0539">Nucleus</keyword>
<evidence type="ECO:0000256" key="4">
    <source>
        <dbReference type="PROSITE-ProRule" id="PRU00176"/>
    </source>
</evidence>
<keyword evidence="8" id="KW-1185">Reference proteome</keyword>
<feature type="region of interest" description="Disordered" evidence="5">
    <location>
        <begin position="1"/>
        <end position="199"/>
    </location>
</feature>
<dbReference type="PANTHER" id="PTHR46754">
    <property type="entry name" value="MKI67 FHA DOMAIN-INTERACTING NUCLEOLAR PHOSPHOPROTEIN"/>
    <property type="match status" value="1"/>
</dbReference>
<organism evidence="7 8">
    <name type="scientific">Aplosporella prunicola CBS 121167</name>
    <dbReference type="NCBI Taxonomy" id="1176127"/>
    <lineage>
        <taxon>Eukaryota</taxon>
        <taxon>Fungi</taxon>
        <taxon>Dikarya</taxon>
        <taxon>Ascomycota</taxon>
        <taxon>Pezizomycotina</taxon>
        <taxon>Dothideomycetes</taxon>
        <taxon>Dothideomycetes incertae sedis</taxon>
        <taxon>Botryosphaeriales</taxon>
        <taxon>Aplosporellaceae</taxon>
        <taxon>Aplosporella</taxon>
    </lineage>
</organism>
<dbReference type="GO" id="GO:0005730">
    <property type="term" value="C:nucleolus"/>
    <property type="evidence" value="ECO:0007669"/>
    <property type="project" value="UniProtKB-SubCell"/>
</dbReference>
<dbReference type="Pfam" id="PF00076">
    <property type="entry name" value="RRM_1"/>
    <property type="match status" value="1"/>
</dbReference>
<dbReference type="GeneID" id="54301619"/>
<dbReference type="CDD" id="cd12307">
    <property type="entry name" value="RRM_NIFK_like"/>
    <property type="match status" value="1"/>
</dbReference>
<dbReference type="InterPro" id="IPR000504">
    <property type="entry name" value="RRM_dom"/>
</dbReference>
<evidence type="ECO:0000313" key="7">
    <source>
        <dbReference type="EMBL" id="KAF2142419.1"/>
    </source>
</evidence>
<dbReference type="PROSITE" id="PS50102">
    <property type="entry name" value="RRM"/>
    <property type="match status" value="1"/>
</dbReference>
<dbReference type="SUPFAM" id="SSF54928">
    <property type="entry name" value="RNA-binding domain, RBD"/>
    <property type="match status" value="1"/>
</dbReference>
<dbReference type="EMBL" id="ML995484">
    <property type="protein sequence ID" value="KAF2142419.1"/>
    <property type="molecule type" value="Genomic_DNA"/>
</dbReference>
<dbReference type="SMART" id="SM00360">
    <property type="entry name" value="RRM"/>
    <property type="match status" value="1"/>
</dbReference>
<feature type="compositionally biased region" description="Basic residues" evidence="5">
    <location>
        <begin position="443"/>
        <end position="452"/>
    </location>
</feature>